<name>A0A4P7NQ91_PYROR</name>
<proteinExistence type="predicted"/>
<gene>
    <name evidence="1" type="ORF">PoMZ_06195</name>
</gene>
<dbReference type="AlphaFoldDB" id="A0A4P7NQ91"/>
<dbReference type="EMBL" id="CP034209">
    <property type="protein sequence ID" value="QBZ64497.1"/>
    <property type="molecule type" value="Genomic_DNA"/>
</dbReference>
<dbReference type="Proteomes" id="UP000294847">
    <property type="component" value="Chromosome 6"/>
</dbReference>
<protein>
    <submittedName>
        <fullName evidence="1">Uncharacterized protein</fullName>
    </submittedName>
</protein>
<evidence type="ECO:0000313" key="1">
    <source>
        <dbReference type="EMBL" id="QBZ64497.1"/>
    </source>
</evidence>
<reference evidence="1 2" key="1">
    <citation type="journal article" date="2019" name="Mol. Biol. Evol.">
        <title>Blast fungal genomes show frequent chromosomal changes, gene gains and losses, and effector gene turnover.</title>
        <authorList>
            <person name="Gomez Luciano L.B."/>
            <person name="Jason Tsai I."/>
            <person name="Chuma I."/>
            <person name="Tosa Y."/>
            <person name="Chen Y.H."/>
            <person name="Li J.Y."/>
            <person name="Li M.Y."/>
            <person name="Jade Lu M.Y."/>
            <person name="Nakayashiki H."/>
            <person name="Li W.H."/>
        </authorList>
    </citation>
    <scope>NUCLEOTIDE SEQUENCE [LARGE SCALE GENOMIC DNA]</scope>
    <source>
        <strain evidence="1">MZ5-1-6</strain>
    </source>
</reference>
<organism evidence="1 2">
    <name type="scientific">Pyricularia oryzae</name>
    <name type="common">Rice blast fungus</name>
    <name type="synonym">Magnaporthe oryzae</name>
    <dbReference type="NCBI Taxonomy" id="318829"/>
    <lineage>
        <taxon>Eukaryota</taxon>
        <taxon>Fungi</taxon>
        <taxon>Dikarya</taxon>
        <taxon>Ascomycota</taxon>
        <taxon>Pezizomycotina</taxon>
        <taxon>Sordariomycetes</taxon>
        <taxon>Sordariomycetidae</taxon>
        <taxon>Magnaporthales</taxon>
        <taxon>Pyriculariaceae</taxon>
        <taxon>Pyricularia</taxon>
    </lineage>
</organism>
<accession>A0A4P7NQ91</accession>
<evidence type="ECO:0000313" key="2">
    <source>
        <dbReference type="Proteomes" id="UP000294847"/>
    </source>
</evidence>
<sequence length="61" mass="7077">MPAALYATSMNRYLTYEAIIPKTPARRKWRAEFPRIVIKQHSVFLKNSIRVSRSTLKLSLG</sequence>